<comment type="subcellular location">
    <subcellularLocation>
        <location evidence="2">Cell membrane</location>
    </subcellularLocation>
</comment>
<dbReference type="InterPro" id="IPR003661">
    <property type="entry name" value="HisK_dim/P_dom"/>
</dbReference>
<dbReference type="PROSITE" id="PS50109">
    <property type="entry name" value="HIS_KIN"/>
    <property type="match status" value="1"/>
</dbReference>
<evidence type="ECO:0000259" key="12">
    <source>
        <dbReference type="PROSITE" id="PS50109"/>
    </source>
</evidence>
<comment type="caution">
    <text evidence="14">The sequence shown here is derived from an EMBL/GenBank/DDBJ whole genome shotgun (WGS) entry which is preliminary data.</text>
</comment>
<dbReference type="Pfam" id="PF02518">
    <property type="entry name" value="HATPase_c"/>
    <property type="match status" value="1"/>
</dbReference>
<dbReference type="RefSeq" id="WP_239152875.1">
    <property type="nucleotide sequence ID" value="NZ_BOPG01000104.1"/>
</dbReference>
<dbReference type="SMART" id="SM00304">
    <property type="entry name" value="HAMP"/>
    <property type="match status" value="1"/>
</dbReference>
<gene>
    <name evidence="14" type="ORF">Vau01_113960</name>
</gene>
<evidence type="ECO:0000256" key="2">
    <source>
        <dbReference type="ARBA" id="ARBA00004236"/>
    </source>
</evidence>
<keyword evidence="4" id="KW-0597">Phosphoprotein</keyword>
<dbReference type="SMART" id="SM00388">
    <property type="entry name" value="HisKA"/>
    <property type="match status" value="1"/>
</dbReference>
<evidence type="ECO:0000256" key="3">
    <source>
        <dbReference type="ARBA" id="ARBA00012438"/>
    </source>
</evidence>
<dbReference type="SMART" id="SM00387">
    <property type="entry name" value="HATPase_c"/>
    <property type="match status" value="1"/>
</dbReference>
<dbReference type="InterPro" id="IPR005467">
    <property type="entry name" value="His_kinase_dom"/>
</dbReference>
<dbReference type="InterPro" id="IPR036890">
    <property type="entry name" value="HATPase_C_sf"/>
</dbReference>
<dbReference type="InterPro" id="IPR004358">
    <property type="entry name" value="Sig_transdc_His_kin-like_C"/>
</dbReference>
<comment type="catalytic activity">
    <reaction evidence="1">
        <text>ATP + protein L-histidine = ADP + protein N-phospho-L-histidine.</text>
        <dbReference type="EC" id="2.7.13.3"/>
    </reaction>
</comment>
<dbReference type="SUPFAM" id="SSF55874">
    <property type="entry name" value="ATPase domain of HSP90 chaperone/DNA topoisomerase II/histidine kinase"/>
    <property type="match status" value="1"/>
</dbReference>
<dbReference type="AlphaFoldDB" id="A0A8J4E6A9"/>
<dbReference type="InterPro" id="IPR036097">
    <property type="entry name" value="HisK_dim/P_sf"/>
</dbReference>
<dbReference type="Pfam" id="PF00512">
    <property type="entry name" value="HisKA"/>
    <property type="match status" value="1"/>
</dbReference>
<feature type="transmembrane region" description="Helical" evidence="11">
    <location>
        <begin position="76"/>
        <end position="99"/>
    </location>
</feature>
<dbReference type="CDD" id="cd00075">
    <property type="entry name" value="HATPase"/>
    <property type="match status" value="1"/>
</dbReference>
<keyword evidence="9" id="KW-0902">Two-component regulatory system</keyword>
<keyword evidence="6 11" id="KW-0812">Transmembrane</keyword>
<dbReference type="EC" id="2.7.13.3" evidence="3"/>
<evidence type="ECO:0000256" key="5">
    <source>
        <dbReference type="ARBA" id="ARBA00022679"/>
    </source>
</evidence>
<dbReference type="Gene3D" id="1.10.287.130">
    <property type="match status" value="1"/>
</dbReference>
<dbReference type="GO" id="GO:0000155">
    <property type="term" value="F:phosphorelay sensor kinase activity"/>
    <property type="evidence" value="ECO:0007669"/>
    <property type="project" value="InterPro"/>
</dbReference>
<dbReference type="CDD" id="cd00082">
    <property type="entry name" value="HisKA"/>
    <property type="match status" value="1"/>
</dbReference>
<name>A0A8J4E6A9_9ACTN</name>
<dbReference type="PANTHER" id="PTHR45436:SF5">
    <property type="entry name" value="SENSOR HISTIDINE KINASE TRCS"/>
    <property type="match status" value="1"/>
</dbReference>
<dbReference type="InterPro" id="IPR003594">
    <property type="entry name" value="HATPase_dom"/>
</dbReference>
<dbReference type="GO" id="GO:0005886">
    <property type="term" value="C:plasma membrane"/>
    <property type="evidence" value="ECO:0007669"/>
    <property type="project" value="UniProtKB-SubCell"/>
</dbReference>
<dbReference type="PROSITE" id="PS50885">
    <property type="entry name" value="HAMP"/>
    <property type="match status" value="1"/>
</dbReference>
<evidence type="ECO:0000256" key="8">
    <source>
        <dbReference type="ARBA" id="ARBA00022989"/>
    </source>
</evidence>
<evidence type="ECO:0000256" key="11">
    <source>
        <dbReference type="SAM" id="Phobius"/>
    </source>
</evidence>
<organism evidence="14 15">
    <name type="scientific">Virgisporangium aurantiacum</name>
    <dbReference type="NCBI Taxonomy" id="175570"/>
    <lineage>
        <taxon>Bacteria</taxon>
        <taxon>Bacillati</taxon>
        <taxon>Actinomycetota</taxon>
        <taxon>Actinomycetes</taxon>
        <taxon>Micromonosporales</taxon>
        <taxon>Micromonosporaceae</taxon>
        <taxon>Virgisporangium</taxon>
    </lineage>
</organism>
<evidence type="ECO:0000256" key="6">
    <source>
        <dbReference type="ARBA" id="ARBA00022692"/>
    </source>
</evidence>
<keyword evidence="10 11" id="KW-0472">Membrane</keyword>
<feature type="domain" description="HAMP" evidence="13">
    <location>
        <begin position="100"/>
        <end position="153"/>
    </location>
</feature>
<feature type="domain" description="Histidine kinase" evidence="12">
    <location>
        <begin position="168"/>
        <end position="375"/>
    </location>
</feature>
<keyword evidence="5" id="KW-0808">Transferase</keyword>
<dbReference type="InterPro" id="IPR003660">
    <property type="entry name" value="HAMP_dom"/>
</dbReference>
<dbReference type="SUPFAM" id="SSF47384">
    <property type="entry name" value="Homodimeric domain of signal transducing histidine kinase"/>
    <property type="match status" value="1"/>
</dbReference>
<dbReference type="CDD" id="cd06225">
    <property type="entry name" value="HAMP"/>
    <property type="match status" value="1"/>
</dbReference>
<dbReference type="Gene3D" id="3.30.565.10">
    <property type="entry name" value="Histidine kinase-like ATPase, C-terminal domain"/>
    <property type="match status" value="1"/>
</dbReference>
<dbReference type="Pfam" id="PF00672">
    <property type="entry name" value="HAMP"/>
    <property type="match status" value="1"/>
</dbReference>
<evidence type="ECO:0000256" key="4">
    <source>
        <dbReference type="ARBA" id="ARBA00022553"/>
    </source>
</evidence>
<evidence type="ECO:0000256" key="7">
    <source>
        <dbReference type="ARBA" id="ARBA00022777"/>
    </source>
</evidence>
<evidence type="ECO:0000256" key="10">
    <source>
        <dbReference type="ARBA" id="ARBA00023136"/>
    </source>
</evidence>
<sequence length="387" mass="41412">MTVRLSARGRLALLYTALVLAAGVTLVALTYVLVRHGLASRPRLFVWYESDDPPPMDPAQAMEKLDRIRAETLSQLLTQSVIALAVVTVLAAVIGWLVAGRVLRPIRAMSATAQRLSAENIGERVPVTPPADELAALARTINGMLDRLQAGIADRDRALHSQRMFVANAAHELRTPLTTMRTAIDVTLDGDPDTDELIGMSVDVRDAVVHSQRTLDGLLALARSHAGTRRVDRTDLADVATHILDTAGKDAAEHDVDVRTDLRPAPVSGDPVLLDRMVRNLVDNAIRHNEFGGRVTVSTGVAGPHSWLRVTNTGARLEPSTVDELFEPFVRGSGDGAGLGLSIVRAVVEAHHGTVDVETPSGGGLDVVVRLQASRQRSSAAATNGCR</sequence>
<keyword evidence="7 14" id="KW-0418">Kinase</keyword>
<feature type="transmembrane region" description="Helical" evidence="11">
    <location>
        <begin position="12"/>
        <end position="34"/>
    </location>
</feature>
<evidence type="ECO:0000313" key="14">
    <source>
        <dbReference type="EMBL" id="GIJ63880.1"/>
    </source>
</evidence>
<proteinExistence type="predicted"/>
<evidence type="ECO:0000256" key="1">
    <source>
        <dbReference type="ARBA" id="ARBA00000085"/>
    </source>
</evidence>
<dbReference type="PANTHER" id="PTHR45436">
    <property type="entry name" value="SENSOR HISTIDINE KINASE YKOH"/>
    <property type="match status" value="1"/>
</dbReference>
<accession>A0A8J4E6A9</accession>
<evidence type="ECO:0000259" key="13">
    <source>
        <dbReference type="PROSITE" id="PS50885"/>
    </source>
</evidence>
<keyword evidence="8 11" id="KW-1133">Transmembrane helix</keyword>
<dbReference type="InterPro" id="IPR050428">
    <property type="entry name" value="TCS_sensor_his_kinase"/>
</dbReference>
<reference evidence="14" key="1">
    <citation type="submission" date="2021-01" db="EMBL/GenBank/DDBJ databases">
        <title>Whole genome shotgun sequence of Virgisporangium aurantiacum NBRC 16421.</title>
        <authorList>
            <person name="Komaki H."/>
            <person name="Tamura T."/>
        </authorList>
    </citation>
    <scope>NUCLEOTIDE SEQUENCE</scope>
    <source>
        <strain evidence="14">NBRC 16421</strain>
    </source>
</reference>
<dbReference type="EMBL" id="BOPG01000104">
    <property type="protein sequence ID" value="GIJ63880.1"/>
    <property type="molecule type" value="Genomic_DNA"/>
</dbReference>
<dbReference type="Gene3D" id="6.10.340.10">
    <property type="match status" value="1"/>
</dbReference>
<dbReference type="PRINTS" id="PR00344">
    <property type="entry name" value="BCTRLSENSOR"/>
</dbReference>
<protein>
    <recommendedName>
        <fullName evidence="3">histidine kinase</fullName>
        <ecNumber evidence="3">2.7.13.3</ecNumber>
    </recommendedName>
</protein>
<keyword evidence="15" id="KW-1185">Reference proteome</keyword>
<dbReference type="Proteomes" id="UP000612585">
    <property type="component" value="Unassembled WGS sequence"/>
</dbReference>
<dbReference type="SUPFAM" id="SSF158472">
    <property type="entry name" value="HAMP domain-like"/>
    <property type="match status" value="1"/>
</dbReference>
<evidence type="ECO:0000313" key="15">
    <source>
        <dbReference type="Proteomes" id="UP000612585"/>
    </source>
</evidence>
<evidence type="ECO:0000256" key="9">
    <source>
        <dbReference type="ARBA" id="ARBA00023012"/>
    </source>
</evidence>